<dbReference type="GO" id="GO:0004252">
    <property type="term" value="F:serine-type endopeptidase activity"/>
    <property type="evidence" value="ECO:0007669"/>
    <property type="project" value="InterPro"/>
</dbReference>
<evidence type="ECO:0000313" key="5">
    <source>
        <dbReference type="EMBL" id="ROW11811.1"/>
    </source>
</evidence>
<dbReference type="Gene3D" id="3.40.50.200">
    <property type="entry name" value="Peptidase S8/S53 domain"/>
    <property type="match status" value="1"/>
</dbReference>
<dbReference type="OrthoDB" id="5093543at2759"/>
<dbReference type="Proteomes" id="UP000285146">
    <property type="component" value="Unassembled WGS sequence"/>
</dbReference>
<reference evidence="5 6" key="1">
    <citation type="submission" date="2015-09" db="EMBL/GenBank/DDBJ databases">
        <title>Host preference determinants of Valsa canker pathogens revealed by comparative genomics.</title>
        <authorList>
            <person name="Yin Z."/>
            <person name="Huang L."/>
        </authorList>
    </citation>
    <scope>NUCLEOTIDE SEQUENCE [LARGE SCALE GENOMIC DNA]</scope>
    <source>
        <strain evidence="5 6">SXYLt</strain>
    </source>
</reference>
<dbReference type="Pfam" id="PF00082">
    <property type="entry name" value="Peptidase_S8"/>
    <property type="match status" value="1"/>
</dbReference>
<dbReference type="AlphaFoldDB" id="A0A423X726"/>
<proteinExistence type="predicted"/>
<evidence type="ECO:0000256" key="2">
    <source>
        <dbReference type="ARBA" id="ARBA00022801"/>
    </source>
</evidence>
<dbReference type="InterPro" id="IPR036852">
    <property type="entry name" value="Peptidase_S8/S53_dom_sf"/>
</dbReference>
<dbReference type="InterPro" id="IPR015500">
    <property type="entry name" value="Peptidase_S8_subtilisin-rel"/>
</dbReference>
<feature type="domain" description="Peptidase S8/S53" evidence="4">
    <location>
        <begin position="48"/>
        <end position="270"/>
    </location>
</feature>
<evidence type="ECO:0000313" key="6">
    <source>
        <dbReference type="Proteomes" id="UP000285146"/>
    </source>
</evidence>
<name>A0A423X726_9PEZI</name>
<protein>
    <recommendedName>
        <fullName evidence="4">Peptidase S8/S53 domain-containing protein</fullName>
    </recommendedName>
</protein>
<evidence type="ECO:0000259" key="4">
    <source>
        <dbReference type="Pfam" id="PF00082"/>
    </source>
</evidence>
<keyword evidence="1" id="KW-0645">Protease</keyword>
<gene>
    <name evidence="5" type="ORF">VPNG_04991</name>
</gene>
<sequence>MIDSENQPLGKHEWMRCMEGFAVQFKPFWDGMLNNSEQAQVEATTVEDDVVVALIDDGVMPLDNFLAERVLPGKTFDYHGDAVGQWYNSAQGHGSEMAKLILRVCPMAKIYPIRLKTYTSATGESTIDLESAALAIQAAREKNASIISMSWSIPVPTGEEHRRARKLFENAIDDACRDQRILFCSSPDKGQFTTNTYPSNVKRDSLFRIGAAKDDGTPFRYVDKDVDYIFPGVNVHVGAETGDRQGPPSEITGSSVATALAAGLAATIIYCFKTSTLANLIAWRQPDPADAMPIIQFLERHVQSISEFPAMKTAFSKIGDINDARFIQVWDLFEPVSKILANPKKSPEDKVDSILLLCANLVDWKREIRGFLR</sequence>
<keyword evidence="3" id="KW-0720">Serine protease</keyword>
<dbReference type="InParanoid" id="A0A423X726"/>
<organism evidence="5 6">
    <name type="scientific">Cytospora leucostoma</name>
    <dbReference type="NCBI Taxonomy" id="1230097"/>
    <lineage>
        <taxon>Eukaryota</taxon>
        <taxon>Fungi</taxon>
        <taxon>Dikarya</taxon>
        <taxon>Ascomycota</taxon>
        <taxon>Pezizomycotina</taxon>
        <taxon>Sordariomycetes</taxon>
        <taxon>Sordariomycetidae</taxon>
        <taxon>Diaporthales</taxon>
        <taxon>Cytosporaceae</taxon>
        <taxon>Cytospora</taxon>
    </lineage>
</organism>
<dbReference type="GO" id="GO:0006508">
    <property type="term" value="P:proteolysis"/>
    <property type="evidence" value="ECO:0007669"/>
    <property type="project" value="UniProtKB-KW"/>
</dbReference>
<dbReference type="SUPFAM" id="SSF52743">
    <property type="entry name" value="Subtilisin-like"/>
    <property type="match status" value="1"/>
</dbReference>
<dbReference type="PRINTS" id="PR00723">
    <property type="entry name" value="SUBTILISIN"/>
</dbReference>
<accession>A0A423X726</accession>
<comment type="caution">
    <text evidence="5">The sequence shown here is derived from an EMBL/GenBank/DDBJ whole genome shotgun (WGS) entry which is preliminary data.</text>
</comment>
<evidence type="ECO:0000256" key="3">
    <source>
        <dbReference type="ARBA" id="ARBA00022825"/>
    </source>
</evidence>
<dbReference type="STRING" id="1230097.A0A423X726"/>
<evidence type="ECO:0000256" key="1">
    <source>
        <dbReference type="ARBA" id="ARBA00022670"/>
    </source>
</evidence>
<keyword evidence="6" id="KW-1185">Reference proteome</keyword>
<dbReference type="EMBL" id="LKEB01000025">
    <property type="protein sequence ID" value="ROW11811.1"/>
    <property type="molecule type" value="Genomic_DNA"/>
</dbReference>
<keyword evidence="2" id="KW-0378">Hydrolase</keyword>
<dbReference type="InterPro" id="IPR000209">
    <property type="entry name" value="Peptidase_S8/S53_dom"/>
</dbReference>